<keyword evidence="2" id="KW-1185">Reference proteome</keyword>
<reference evidence="1 2" key="1">
    <citation type="submission" date="2023-02" db="EMBL/GenBank/DDBJ databases">
        <title>Genome sequence of Sphingobacterium sp. KACC 22765.</title>
        <authorList>
            <person name="Kim S."/>
            <person name="Heo J."/>
            <person name="Kwon S.-W."/>
        </authorList>
    </citation>
    <scope>NUCLEOTIDE SEQUENCE [LARGE SCALE GENOMIC DNA]</scope>
    <source>
        <strain evidence="1 2">KACC 22765</strain>
    </source>
</reference>
<evidence type="ECO:0000313" key="1">
    <source>
        <dbReference type="EMBL" id="WDF67071.1"/>
    </source>
</evidence>
<name>A0ABY7WBM6_9SPHI</name>
<dbReference type="PROSITE" id="PS51257">
    <property type="entry name" value="PROKAR_LIPOPROTEIN"/>
    <property type="match status" value="1"/>
</dbReference>
<evidence type="ECO:0000313" key="2">
    <source>
        <dbReference type="Proteomes" id="UP001221558"/>
    </source>
</evidence>
<organism evidence="1 2">
    <name type="scientific">Sphingobacterium oryzagri</name>
    <dbReference type="NCBI Taxonomy" id="3025669"/>
    <lineage>
        <taxon>Bacteria</taxon>
        <taxon>Pseudomonadati</taxon>
        <taxon>Bacteroidota</taxon>
        <taxon>Sphingobacteriia</taxon>
        <taxon>Sphingobacteriales</taxon>
        <taxon>Sphingobacteriaceae</taxon>
        <taxon>Sphingobacterium</taxon>
    </lineage>
</organism>
<protein>
    <submittedName>
        <fullName evidence="1">Uncharacterized protein</fullName>
    </submittedName>
</protein>
<dbReference type="EMBL" id="CP117880">
    <property type="protein sequence ID" value="WDF67071.1"/>
    <property type="molecule type" value="Genomic_DNA"/>
</dbReference>
<dbReference type="RefSeq" id="WP_274265807.1">
    <property type="nucleotide sequence ID" value="NZ_CP117880.1"/>
</dbReference>
<dbReference type="Proteomes" id="UP001221558">
    <property type="component" value="Chromosome"/>
</dbReference>
<accession>A0ABY7WBM6</accession>
<sequence length="135" mass="14530">MKILNKSVFYGAITMLSLAVGCDGKRSVGKEPSAVDTLSKTTTSDRSVEDSVYMINEAIGTFVTDELTSRASLRVHTPGTVDEVSIYLISNPAATLPKDNQKVNFSGKVSPSTQASNLGGQTYYELEIDTMVVEE</sequence>
<proteinExistence type="predicted"/>
<gene>
    <name evidence="1" type="ORF">PQ465_12220</name>
</gene>